<evidence type="ECO:0000256" key="2">
    <source>
        <dbReference type="ARBA" id="ARBA00023002"/>
    </source>
</evidence>
<keyword evidence="8" id="KW-1185">Reference proteome</keyword>
<comment type="similarity">
    <text evidence="4">Belongs to the D-isomer specific 2-hydroxyacid dehydrogenase family.</text>
</comment>
<dbReference type="GO" id="GO:0030267">
    <property type="term" value="F:glyoxylate reductase (NADPH) activity"/>
    <property type="evidence" value="ECO:0007669"/>
    <property type="project" value="TreeGrafter"/>
</dbReference>
<dbReference type="SUPFAM" id="SSF51735">
    <property type="entry name" value="NAD(P)-binding Rossmann-fold domains"/>
    <property type="match status" value="1"/>
</dbReference>
<accession>A0A8J6PU21</accession>
<dbReference type="Pfam" id="PF00389">
    <property type="entry name" value="2-Hacid_dh"/>
    <property type="match status" value="1"/>
</dbReference>
<feature type="domain" description="D-isomer specific 2-hydroxyacid dehydrogenase catalytic" evidence="5">
    <location>
        <begin position="14"/>
        <end position="316"/>
    </location>
</feature>
<dbReference type="RefSeq" id="WP_188163799.1">
    <property type="nucleotide sequence ID" value="NZ_JACVVX010000002.1"/>
</dbReference>
<dbReference type="EMBL" id="JACVVX010000002">
    <property type="protein sequence ID" value="MBD0414346.1"/>
    <property type="molecule type" value="Genomic_DNA"/>
</dbReference>
<evidence type="ECO:0000313" key="7">
    <source>
        <dbReference type="EMBL" id="MBD0414346.1"/>
    </source>
</evidence>
<dbReference type="Proteomes" id="UP000643405">
    <property type="component" value="Unassembled WGS sequence"/>
</dbReference>
<evidence type="ECO:0000259" key="6">
    <source>
        <dbReference type="Pfam" id="PF02826"/>
    </source>
</evidence>
<dbReference type="InterPro" id="IPR006139">
    <property type="entry name" value="D-isomer_2_OHA_DH_cat_dom"/>
</dbReference>
<dbReference type="InterPro" id="IPR036291">
    <property type="entry name" value="NAD(P)-bd_dom_sf"/>
</dbReference>
<keyword evidence="2 4" id="KW-0560">Oxidoreductase</keyword>
<comment type="caution">
    <text evidence="7">The sequence shown here is derived from an EMBL/GenBank/DDBJ whole genome shotgun (WGS) entry which is preliminary data.</text>
</comment>
<dbReference type="GO" id="GO:0016618">
    <property type="term" value="F:hydroxypyruvate reductase [NAD(P)H] activity"/>
    <property type="evidence" value="ECO:0007669"/>
    <property type="project" value="TreeGrafter"/>
</dbReference>
<dbReference type="PANTHER" id="PTHR10996:SF178">
    <property type="entry name" value="2-HYDROXYACID DEHYDROGENASE YGL185C-RELATED"/>
    <property type="match status" value="1"/>
</dbReference>
<dbReference type="GO" id="GO:0051287">
    <property type="term" value="F:NAD binding"/>
    <property type="evidence" value="ECO:0007669"/>
    <property type="project" value="InterPro"/>
</dbReference>
<dbReference type="InterPro" id="IPR050223">
    <property type="entry name" value="D-isomer_2-hydroxyacid_DH"/>
</dbReference>
<evidence type="ECO:0000313" key="8">
    <source>
        <dbReference type="Proteomes" id="UP000643405"/>
    </source>
</evidence>
<evidence type="ECO:0000259" key="5">
    <source>
        <dbReference type="Pfam" id="PF00389"/>
    </source>
</evidence>
<dbReference type="SUPFAM" id="SSF52283">
    <property type="entry name" value="Formate/glycerate dehydrogenase catalytic domain-like"/>
    <property type="match status" value="1"/>
</dbReference>
<proteinExistence type="inferred from homology"/>
<dbReference type="Gene3D" id="3.40.50.720">
    <property type="entry name" value="NAD(P)-binding Rossmann-like Domain"/>
    <property type="match status" value="2"/>
</dbReference>
<dbReference type="AlphaFoldDB" id="A0A8J6PU21"/>
<evidence type="ECO:0000256" key="1">
    <source>
        <dbReference type="ARBA" id="ARBA00022857"/>
    </source>
</evidence>
<evidence type="ECO:0000256" key="3">
    <source>
        <dbReference type="ARBA" id="ARBA00023027"/>
    </source>
</evidence>
<organism evidence="7 8">
    <name type="scientific">Oryzicola mucosus</name>
    <dbReference type="NCBI Taxonomy" id="2767425"/>
    <lineage>
        <taxon>Bacteria</taxon>
        <taxon>Pseudomonadati</taxon>
        <taxon>Pseudomonadota</taxon>
        <taxon>Alphaproteobacteria</taxon>
        <taxon>Hyphomicrobiales</taxon>
        <taxon>Phyllobacteriaceae</taxon>
        <taxon>Oryzicola</taxon>
    </lineage>
</organism>
<dbReference type="GO" id="GO:0005829">
    <property type="term" value="C:cytosol"/>
    <property type="evidence" value="ECO:0007669"/>
    <property type="project" value="TreeGrafter"/>
</dbReference>
<keyword evidence="1" id="KW-0521">NADP</keyword>
<sequence length="327" mass="34613">MTDRPFVLIPGHPHPRVFERLQTGFQIVRIDTADPALVTPDIAKKVRAVAVSGAGTGRITADFMAALPNLEIVANFGVGYDGVDAPYAGRNGIMVTNTPDVLTEEVADVALGLVIATAREFHKAETWLRQGRWASEGNYRLTPGSLRGRKAGIFGMGRIGLAVARRLEACGLPVAYHNRRQVPDVVYDYHPTLKGLAEAVDILVSVVPGTASTEKAVNADILKALGPHGIFVNVGRGSTVDEDALIAALSDGTILAAGLDVFADEPNVPQGLLDAPNAMLLPHVASASIMTRNAMADLVADNIFAWFDDGRPLTAVPETADVKAAAR</sequence>
<dbReference type="PANTHER" id="PTHR10996">
    <property type="entry name" value="2-HYDROXYACID DEHYDROGENASE-RELATED"/>
    <property type="match status" value="1"/>
</dbReference>
<dbReference type="InterPro" id="IPR006140">
    <property type="entry name" value="D-isomer_DH_NAD-bd"/>
</dbReference>
<name>A0A8J6PU21_9HYPH</name>
<evidence type="ECO:0000256" key="4">
    <source>
        <dbReference type="RuleBase" id="RU003719"/>
    </source>
</evidence>
<dbReference type="CDD" id="cd12156">
    <property type="entry name" value="HPPR"/>
    <property type="match status" value="1"/>
</dbReference>
<keyword evidence="3" id="KW-0520">NAD</keyword>
<reference evidence="7" key="1">
    <citation type="submission" date="2020-09" db="EMBL/GenBank/DDBJ databases">
        <title>Genome seq and assembly of Tianweitania sp.</title>
        <authorList>
            <person name="Chhetri G."/>
        </authorList>
    </citation>
    <scope>NUCLEOTIDE SEQUENCE</scope>
    <source>
        <strain evidence="7">Rool2</strain>
    </source>
</reference>
<gene>
    <name evidence="7" type="ORF">ICI42_06750</name>
</gene>
<dbReference type="Pfam" id="PF02826">
    <property type="entry name" value="2-Hacid_dh_C"/>
    <property type="match status" value="1"/>
</dbReference>
<protein>
    <submittedName>
        <fullName evidence="7">2-hydroxyacid dehydrogenase</fullName>
    </submittedName>
</protein>
<dbReference type="FunFam" id="3.40.50.720:FF:000213">
    <property type="entry name" value="Putative 2-hydroxyacid dehydrogenase"/>
    <property type="match status" value="1"/>
</dbReference>
<feature type="domain" description="D-isomer specific 2-hydroxyacid dehydrogenase NAD-binding" evidence="6">
    <location>
        <begin position="111"/>
        <end position="285"/>
    </location>
</feature>